<keyword evidence="5" id="KW-1185">Reference proteome</keyword>
<dbReference type="InterPro" id="IPR011613">
    <property type="entry name" value="GH15-like"/>
</dbReference>
<dbReference type="Pfam" id="PF19291">
    <property type="entry name" value="TREH_N"/>
    <property type="match status" value="1"/>
</dbReference>
<feature type="domain" description="Trehalase-like N-terminal" evidence="3">
    <location>
        <begin position="29"/>
        <end position="161"/>
    </location>
</feature>
<dbReference type="InterPro" id="IPR008928">
    <property type="entry name" value="6-hairpin_glycosidase_sf"/>
</dbReference>
<dbReference type="GO" id="GO:0016787">
    <property type="term" value="F:hydrolase activity"/>
    <property type="evidence" value="ECO:0007669"/>
    <property type="project" value="UniProtKB-KW"/>
</dbReference>
<name>A0ABT3ZRM6_9BURK</name>
<accession>A0ABT3ZRM6</accession>
<organism evidence="4 5">
    <name type="scientific">Robbsia betulipollinis</name>
    <dbReference type="NCBI Taxonomy" id="2981849"/>
    <lineage>
        <taxon>Bacteria</taxon>
        <taxon>Pseudomonadati</taxon>
        <taxon>Pseudomonadota</taxon>
        <taxon>Betaproteobacteria</taxon>
        <taxon>Burkholderiales</taxon>
        <taxon>Burkholderiaceae</taxon>
        <taxon>Robbsia</taxon>
    </lineage>
</organism>
<dbReference type="Proteomes" id="UP001082899">
    <property type="component" value="Unassembled WGS sequence"/>
</dbReference>
<reference evidence="4" key="1">
    <citation type="submission" date="2022-11" db="EMBL/GenBank/DDBJ databases">
        <title>Robbsia betulipollinis sp. nov., isolated from pollen of birch (Betula pendula).</title>
        <authorList>
            <person name="Shi H."/>
            <person name="Ambika Manirajan B."/>
            <person name="Ratering S."/>
            <person name="Geissler-Plaum R."/>
            <person name="Schnell S."/>
        </authorList>
    </citation>
    <scope>NUCLEOTIDE SEQUENCE</scope>
    <source>
        <strain evidence="4">Bb-Pol-6</strain>
    </source>
</reference>
<dbReference type="Gene3D" id="1.50.10.10">
    <property type="match status" value="1"/>
</dbReference>
<sequence>MADPMPDPGAAGTARTERPGQTRAERHPDASAIGKHGVIGNMRTVALVNTAAAVDFMCFPAFDSPTIFAAQLDPERGGAFSITPELTDARVKQVYVPDTNVLLTRFMSVEGVVEITDFMPITRTAENDPNRLIRLITVVRGTVGLVVRCAPRFDYARTPHQARMLGARSVAFTPDRAAAAARDAPTAAAAPAVQPVMQLFASVALTLEAGDAVARFTLGHKESATFILGPGAAGEDLCAPSEAALDTDPCLNATIAHWREWSARSTYRGRYREMVNRSALLLKLLSSREHGAIIAAPTFGLPETADGARRWDYRYVWIRDAAFSVYALLRLGHVDEASAFVAWTGRRTEDPAFDGRINLVYAIDGECPATEVALPSLADGHARQPPLIGNAAATQLQFDIYGALMDAVYLYNKYGTATSYKGWQHIVKIVDYVAAHWREPDAGIWEFRDAQRELLHSRLMCWVSIDRALRLAGKRSLPCPTERWTQVRSEIHQDIFDHFWNEDLQAFVQSKGSDRLDAAALMMPLVKFIAPKDPRWLSTLEAIGRHLVDDPLVYRYPPDGKDGLDGEEGSFTACSFWYAEALVRAGRVDEGRLVFEKMLGYANHLGLYSEEISAAGDPLGNFPQGLPHLALISAAYKLDKVLDRDATPWSD</sequence>
<evidence type="ECO:0000256" key="1">
    <source>
        <dbReference type="SAM" id="MobiDB-lite"/>
    </source>
</evidence>
<dbReference type="PANTHER" id="PTHR31616">
    <property type="entry name" value="TREHALASE"/>
    <property type="match status" value="1"/>
</dbReference>
<comment type="caution">
    <text evidence="4">The sequence shown here is derived from an EMBL/GenBank/DDBJ whole genome shotgun (WGS) entry which is preliminary data.</text>
</comment>
<evidence type="ECO:0000313" key="5">
    <source>
        <dbReference type="Proteomes" id="UP001082899"/>
    </source>
</evidence>
<gene>
    <name evidence="4" type="ORF">OVY01_18895</name>
</gene>
<feature type="region of interest" description="Disordered" evidence="1">
    <location>
        <begin position="1"/>
        <end position="31"/>
    </location>
</feature>
<dbReference type="SUPFAM" id="SSF48208">
    <property type="entry name" value="Six-hairpin glycosidases"/>
    <property type="match status" value="1"/>
</dbReference>
<dbReference type="Pfam" id="PF00723">
    <property type="entry name" value="Glyco_hydro_15"/>
    <property type="match status" value="1"/>
</dbReference>
<proteinExistence type="predicted"/>
<feature type="domain" description="GH15-like" evidence="2">
    <location>
        <begin position="269"/>
        <end position="636"/>
    </location>
</feature>
<dbReference type="EMBL" id="JAPMXC010000010">
    <property type="protein sequence ID" value="MCY0389218.1"/>
    <property type="molecule type" value="Genomic_DNA"/>
</dbReference>
<dbReference type="PANTHER" id="PTHR31616:SF0">
    <property type="entry name" value="GLUCAN 1,4-ALPHA-GLUCOSIDASE"/>
    <property type="match status" value="1"/>
</dbReference>
<protein>
    <submittedName>
        <fullName evidence="4">Glycoside hydrolase family 15 protein</fullName>
    </submittedName>
</protein>
<keyword evidence="4" id="KW-0378">Hydrolase</keyword>
<feature type="compositionally biased region" description="Basic and acidic residues" evidence="1">
    <location>
        <begin position="15"/>
        <end position="29"/>
    </location>
</feature>
<evidence type="ECO:0000313" key="4">
    <source>
        <dbReference type="EMBL" id="MCY0389218.1"/>
    </source>
</evidence>
<dbReference type="InterPro" id="IPR012341">
    <property type="entry name" value="6hp_glycosidase-like_sf"/>
</dbReference>
<evidence type="ECO:0000259" key="3">
    <source>
        <dbReference type="Pfam" id="PF19291"/>
    </source>
</evidence>
<evidence type="ECO:0000259" key="2">
    <source>
        <dbReference type="Pfam" id="PF00723"/>
    </source>
</evidence>
<dbReference type="InterPro" id="IPR045582">
    <property type="entry name" value="Trehalase-like_N"/>
</dbReference>